<evidence type="ECO:0000256" key="1">
    <source>
        <dbReference type="SAM" id="Phobius"/>
    </source>
</evidence>
<reference evidence="3 5" key="3">
    <citation type="submission" date="2019-05" db="EMBL/GenBank/DDBJ databases">
        <title>Arcobacter cibarius and Arcobacter thereius providing challenges in identification an antibiotic susceptibility and Quinolone resistance.</title>
        <authorList>
            <person name="Busch A."/>
            <person name="Hanel I."/>
            <person name="Hotzel H."/>
            <person name="Tomaso H."/>
        </authorList>
    </citation>
    <scope>NUCLEOTIDE SEQUENCE [LARGE SCALE GENOMIC DNA]</scope>
    <source>
        <strain evidence="3 5">17CS1191_2</strain>
    </source>
</reference>
<evidence type="ECO:0000313" key="2">
    <source>
        <dbReference type="EMBL" id="OCM00163.1"/>
    </source>
</evidence>
<dbReference type="Proteomes" id="UP000308001">
    <property type="component" value="Unassembled WGS sequence"/>
</dbReference>
<dbReference type="OrthoDB" id="5362731at2"/>
<reference evidence="4" key="1">
    <citation type="submission" date="2015-05" db="EMBL/GenBank/DDBJ databases">
        <authorList>
            <person name="Rovetto F."/>
            <person name="Cocolin L."/>
            <person name="Illeghems K."/>
            <person name="Van Nieuwerburgh F."/>
            <person name="Houf K."/>
        </authorList>
    </citation>
    <scope>NUCLEOTIDE SEQUENCE [LARGE SCALE GENOMIC DNA]</scope>
    <source>
        <strain evidence="4">DU22</strain>
    </source>
</reference>
<accession>A0A1C0B9C9</accession>
<dbReference type="EMBL" id="LCUJ01000001">
    <property type="protein sequence ID" value="OCM00163.1"/>
    <property type="molecule type" value="Genomic_DNA"/>
</dbReference>
<sequence length="398" mass="47799">MYSKVVYNTLFYIVLAIILYLLFIQANNVLSISYKEALNYFENISLLTILTRISTTLFGQNDLALRFPFVLFYCLSVIFMYKIIDDYFKTAKDRFISIFIFMLLPGLLSASILVNSAIVVTFLTIFYIYYYKTYKKHLYYALPFFLIVDNSFTILFLALFFYSFKDKDRKLLYISLALFIISFFIYEFRVDGRPQGFLLDTFGIYAAIFSPVLFLYFLYAIYRSAIIKNIDLIWYISATALLLSIVASFRQKIYIEDFAPFVVIFIPTMMKIFLHAYRVRLKEFRKNYNIFIYIVLFFLFLNILLTFVNKPMYLFLDKGNKHFVYEYHFAKEIAEELKKREITNIVSPDKQLLLRLRFYKIQEYPDYFISQEAFYNYDEKITIKYYNKDIVDIYVKKL</sequence>
<feature type="transmembrane region" description="Helical" evidence="1">
    <location>
        <begin position="171"/>
        <end position="190"/>
    </location>
</feature>
<proteinExistence type="predicted"/>
<feature type="transmembrane region" description="Helical" evidence="1">
    <location>
        <begin position="96"/>
        <end position="129"/>
    </location>
</feature>
<name>A0A1C0B9C9_9BACT</name>
<dbReference type="Proteomes" id="UP000093281">
    <property type="component" value="Unassembled WGS sequence"/>
</dbReference>
<feature type="transmembrane region" description="Helical" evidence="1">
    <location>
        <begin position="261"/>
        <end position="278"/>
    </location>
</feature>
<dbReference type="AlphaFoldDB" id="A0A1C0B9C9"/>
<protein>
    <submittedName>
        <fullName evidence="2">Uncharacterized protein</fullName>
    </submittedName>
</protein>
<reference evidence="2" key="2">
    <citation type="submission" date="2015-05" db="EMBL/GenBank/DDBJ databases">
        <authorList>
            <person name="Wang D.B."/>
            <person name="Wang M."/>
        </authorList>
    </citation>
    <scope>NUCLEOTIDE SEQUENCE [LARGE SCALE GENOMIC DNA]</scope>
    <source>
        <strain evidence="2">DU22</strain>
    </source>
</reference>
<organism evidence="2 4">
    <name type="scientific">Aliarcobacter thereius</name>
    <dbReference type="NCBI Taxonomy" id="544718"/>
    <lineage>
        <taxon>Bacteria</taxon>
        <taxon>Pseudomonadati</taxon>
        <taxon>Campylobacterota</taxon>
        <taxon>Epsilonproteobacteria</taxon>
        <taxon>Campylobacterales</taxon>
        <taxon>Arcobacteraceae</taxon>
        <taxon>Aliarcobacter</taxon>
    </lineage>
</organism>
<keyword evidence="1" id="KW-1133">Transmembrane helix</keyword>
<evidence type="ECO:0000313" key="5">
    <source>
        <dbReference type="Proteomes" id="UP000308001"/>
    </source>
</evidence>
<feature type="transmembrane region" description="Helical" evidence="1">
    <location>
        <begin position="290"/>
        <end position="308"/>
    </location>
</feature>
<feature type="transmembrane region" description="Helical" evidence="1">
    <location>
        <begin position="65"/>
        <end position="84"/>
    </location>
</feature>
<keyword evidence="1" id="KW-0812">Transmembrane</keyword>
<dbReference type="STRING" id="544718.AAX25_00917"/>
<feature type="transmembrane region" description="Helical" evidence="1">
    <location>
        <begin position="141"/>
        <end position="164"/>
    </location>
</feature>
<keyword evidence="1" id="KW-0472">Membrane</keyword>
<dbReference type="EMBL" id="VBUF01000002">
    <property type="protein sequence ID" value="TLS72371.1"/>
    <property type="molecule type" value="Genomic_DNA"/>
</dbReference>
<feature type="transmembrane region" description="Helical" evidence="1">
    <location>
        <begin position="6"/>
        <end position="26"/>
    </location>
</feature>
<gene>
    <name evidence="2" type="ORF">AAX29_00161</name>
    <name evidence="3" type="ORF">FE246_03020</name>
</gene>
<evidence type="ECO:0000313" key="4">
    <source>
        <dbReference type="Proteomes" id="UP000093281"/>
    </source>
</evidence>
<feature type="transmembrane region" description="Helical" evidence="1">
    <location>
        <begin position="202"/>
        <end position="220"/>
    </location>
</feature>
<comment type="caution">
    <text evidence="2">The sequence shown here is derived from an EMBL/GenBank/DDBJ whole genome shotgun (WGS) entry which is preliminary data.</text>
</comment>
<dbReference type="PATRIC" id="fig|544718.51.peg.152"/>
<feature type="transmembrane region" description="Helical" evidence="1">
    <location>
        <begin position="232"/>
        <end position="249"/>
    </location>
</feature>
<dbReference type="RefSeq" id="WP_066185220.1">
    <property type="nucleotide sequence ID" value="NZ_LCUJ01000001.1"/>
</dbReference>
<evidence type="ECO:0000313" key="3">
    <source>
        <dbReference type="EMBL" id="TLS72371.1"/>
    </source>
</evidence>